<protein>
    <recommendedName>
        <fullName evidence="5">Tetratricopeptide repeat protein</fullName>
    </recommendedName>
</protein>
<gene>
    <name evidence="3" type="ORF">E4U02_08955</name>
</gene>
<organism evidence="3 4">
    <name type="scientific">Microbacterium paludicola</name>
    <dbReference type="NCBI Taxonomy" id="300019"/>
    <lineage>
        <taxon>Bacteria</taxon>
        <taxon>Bacillati</taxon>
        <taxon>Actinomycetota</taxon>
        <taxon>Actinomycetes</taxon>
        <taxon>Micrococcales</taxon>
        <taxon>Microbacteriaceae</taxon>
        <taxon>Microbacterium</taxon>
    </lineage>
</organism>
<dbReference type="InterPro" id="IPR011990">
    <property type="entry name" value="TPR-like_helical_dom_sf"/>
</dbReference>
<feature type="compositionally biased region" description="Low complexity" evidence="1">
    <location>
        <begin position="236"/>
        <end position="253"/>
    </location>
</feature>
<sequence length="253" mass="27039">MSAPADSAAAELIAGNRRRARLRRILLLIAVPLCVIAMLLPVKIASMYAFAHRAITSYVAGDFAGSAAAAQGQGVVNWFEPYKAPYNLGDALAGAGDLAGARARFEEALPLAPGLEACAVHINLGITIERMGDQAREAGDPVAAEQLYGEALQVVADTPDECHSEEADEQSPDPERSAGQSIDDLEERLKQKQQPPQPQPSPSPSEDPQEGQEPKPSDEQLEDLEEKLQQGDGERQQYQGDDGQSGSGTDKPW</sequence>
<keyword evidence="4" id="KW-1185">Reference proteome</keyword>
<evidence type="ECO:0000313" key="3">
    <source>
        <dbReference type="EMBL" id="TFU32734.1"/>
    </source>
</evidence>
<comment type="caution">
    <text evidence="3">The sequence shown here is derived from an EMBL/GenBank/DDBJ whole genome shotgun (WGS) entry which is preliminary data.</text>
</comment>
<dbReference type="EMBL" id="SPQB01000019">
    <property type="protein sequence ID" value="TFU32734.1"/>
    <property type="molecule type" value="Genomic_DNA"/>
</dbReference>
<dbReference type="AlphaFoldDB" id="A0A4Y9FTV8"/>
<feature type="compositionally biased region" description="Pro residues" evidence="1">
    <location>
        <begin position="195"/>
        <end position="205"/>
    </location>
</feature>
<reference evidence="3 4" key="1">
    <citation type="submission" date="2019-03" db="EMBL/GenBank/DDBJ databases">
        <title>Diversity of the mouse oral microbiome.</title>
        <authorList>
            <person name="Joseph S."/>
            <person name="Aduse-Opoku J."/>
            <person name="Curtis M."/>
            <person name="Wade W."/>
            <person name="Hashim A."/>
        </authorList>
    </citation>
    <scope>NUCLEOTIDE SEQUENCE [LARGE SCALE GENOMIC DNA]</scope>
    <source>
        <strain evidence="3 4">P1012</strain>
    </source>
</reference>
<feature type="transmembrane region" description="Helical" evidence="2">
    <location>
        <begin position="25"/>
        <end position="50"/>
    </location>
</feature>
<proteinExistence type="predicted"/>
<evidence type="ECO:0000256" key="1">
    <source>
        <dbReference type="SAM" id="MobiDB-lite"/>
    </source>
</evidence>
<keyword evidence="2" id="KW-1133">Transmembrane helix</keyword>
<feature type="compositionally biased region" description="Basic and acidic residues" evidence="1">
    <location>
        <begin position="226"/>
        <end position="235"/>
    </location>
</feature>
<dbReference type="Gene3D" id="1.25.40.10">
    <property type="entry name" value="Tetratricopeptide repeat domain"/>
    <property type="match status" value="1"/>
</dbReference>
<evidence type="ECO:0000256" key="2">
    <source>
        <dbReference type="SAM" id="Phobius"/>
    </source>
</evidence>
<dbReference type="SUPFAM" id="SSF48452">
    <property type="entry name" value="TPR-like"/>
    <property type="match status" value="1"/>
</dbReference>
<evidence type="ECO:0000313" key="4">
    <source>
        <dbReference type="Proteomes" id="UP000298358"/>
    </source>
</evidence>
<feature type="region of interest" description="Disordered" evidence="1">
    <location>
        <begin position="159"/>
        <end position="253"/>
    </location>
</feature>
<dbReference type="RefSeq" id="WP_135114504.1">
    <property type="nucleotide sequence ID" value="NZ_JADGLL010000019.1"/>
</dbReference>
<dbReference type="OrthoDB" id="3712155at2"/>
<name>A0A4Y9FTV8_9MICO</name>
<keyword evidence="2" id="KW-0472">Membrane</keyword>
<accession>A0A4Y9FTV8</accession>
<evidence type="ECO:0008006" key="5">
    <source>
        <dbReference type="Google" id="ProtNLM"/>
    </source>
</evidence>
<dbReference type="Proteomes" id="UP000298358">
    <property type="component" value="Unassembled WGS sequence"/>
</dbReference>
<keyword evidence="2" id="KW-0812">Transmembrane</keyword>